<dbReference type="AlphaFoldDB" id="A0A2H1WD32"/>
<dbReference type="PROSITE" id="PS00262">
    <property type="entry name" value="INSULIN"/>
    <property type="match status" value="1"/>
</dbReference>
<dbReference type="SMART" id="SM00078">
    <property type="entry name" value="IlGF"/>
    <property type="match status" value="1"/>
</dbReference>
<evidence type="ECO:0000256" key="5">
    <source>
        <dbReference type="SAM" id="SignalP"/>
    </source>
</evidence>
<dbReference type="Pfam" id="PF00049">
    <property type="entry name" value="Insulin"/>
    <property type="match status" value="1"/>
</dbReference>
<evidence type="ECO:0000256" key="3">
    <source>
        <dbReference type="ARBA" id="ARBA00022729"/>
    </source>
</evidence>
<evidence type="ECO:0000313" key="9">
    <source>
        <dbReference type="Proteomes" id="UP000829999"/>
    </source>
</evidence>
<gene>
    <name evidence="10" type="primary">LOC118272599</name>
    <name evidence="7" type="ORF">SFRICE_038651</name>
    <name evidence="8" type="ORF">SFRICE_041619</name>
</gene>
<keyword evidence="9" id="KW-1185">Reference proteome</keyword>
<comment type="subcellular location">
    <subcellularLocation>
        <location evidence="4">Secreted</location>
    </subcellularLocation>
</comment>
<accession>A0A2H1WD32</accession>
<dbReference type="InterPro" id="IPR036438">
    <property type="entry name" value="Insulin-like_sf"/>
</dbReference>
<dbReference type="RefSeq" id="XP_035445093.1">
    <property type="nucleotide sequence ID" value="XM_035589200.2"/>
</dbReference>
<dbReference type="EMBL" id="ODYU01007848">
    <property type="protein sequence ID" value="SOQ50979.1"/>
    <property type="molecule type" value="Genomic_DNA"/>
</dbReference>
<evidence type="ECO:0000313" key="10">
    <source>
        <dbReference type="RefSeq" id="XP_035445093.1"/>
    </source>
</evidence>
<dbReference type="GO" id="GO:0005179">
    <property type="term" value="F:hormone activity"/>
    <property type="evidence" value="ECO:0007669"/>
    <property type="project" value="InterPro"/>
</dbReference>
<evidence type="ECO:0000313" key="7">
    <source>
        <dbReference type="EMBL" id="SOQ50979.1"/>
    </source>
</evidence>
<keyword evidence="2" id="KW-0165">Cleavage on pair of basic residues</keyword>
<dbReference type="CDD" id="cd04366">
    <property type="entry name" value="IlGF_insulin_bombyxin_like"/>
    <property type="match status" value="1"/>
</dbReference>
<dbReference type="Proteomes" id="UP000829999">
    <property type="component" value="Chromosome 4"/>
</dbReference>
<feature type="chain" id="PRO_5013518157" evidence="5">
    <location>
        <begin position="21"/>
        <end position="85"/>
    </location>
</feature>
<dbReference type="InterPro" id="IPR022353">
    <property type="entry name" value="Insulin_CS"/>
</dbReference>
<dbReference type="Gene3D" id="1.10.100.10">
    <property type="entry name" value="Insulin-like"/>
    <property type="match status" value="1"/>
</dbReference>
<dbReference type="OrthoDB" id="10019596at2759"/>
<feature type="domain" description="Insulin-like" evidence="6">
    <location>
        <begin position="25"/>
        <end position="85"/>
    </location>
</feature>
<evidence type="ECO:0000259" key="6">
    <source>
        <dbReference type="SMART" id="SM00078"/>
    </source>
</evidence>
<name>A0A2H1WD32_SPOFR</name>
<dbReference type="InterPro" id="IPR016179">
    <property type="entry name" value="Insulin-like"/>
</dbReference>
<evidence type="ECO:0000256" key="2">
    <source>
        <dbReference type="ARBA" id="ARBA00022685"/>
    </source>
</evidence>
<keyword evidence="4" id="KW-0964">Secreted</keyword>
<dbReference type="SUPFAM" id="SSF56994">
    <property type="entry name" value="Insulin-like"/>
    <property type="match status" value="1"/>
</dbReference>
<evidence type="ECO:0000313" key="8">
    <source>
        <dbReference type="EMBL" id="SOQ51243.1"/>
    </source>
</evidence>
<keyword evidence="3 5" id="KW-0732">Signal</keyword>
<sequence>MMKFVLFAVVLACCAYVCTAQQGRGVYCGRRLSEMLANLCWGPELNKRSWWVPPAGALAGMRGKRGPVDECCEKSCTIDELMMYC</sequence>
<evidence type="ECO:0000256" key="1">
    <source>
        <dbReference type="ARBA" id="ARBA00009034"/>
    </source>
</evidence>
<comment type="similarity">
    <text evidence="1 4">Belongs to the insulin family.</text>
</comment>
<reference evidence="7" key="1">
    <citation type="submission" date="2016-07" db="EMBL/GenBank/DDBJ databases">
        <authorList>
            <person name="Bretaudeau A."/>
        </authorList>
    </citation>
    <scope>NUCLEOTIDE SEQUENCE</scope>
    <source>
        <strain evidence="7">Rice</strain>
        <tissue evidence="7">Whole body</tissue>
    </source>
</reference>
<feature type="signal peptide" evidence="5">
    <location>
        <begin position="1"/>
        <end position="20"/>
    </location>
</feature>
<dbReference type="GO" id="GO:0005576">
    <property type="term" value="C:extracellular region"/>
    <property type="evidence" value="ECO:0007669"/>
    <property type="project" value="UniProtKB-SubCell"/>
</dbReference>
<proteinExistence type="inferred from homology"/>
<evidence type="ECO:0000256" key="4">
    <source>
        <dbReference type="RuleBase" id="RU000406"/>
    </source>
</evidence>
<organism evidence="7">
    <name type="scientific">Spodoptera frugiperda</name>
    <name type="common">Fall armyworm</name>
    <dbReference type="NCBI Taxonomy" id="7108"/>
    <lineage>
        <taxon>Eukaryota</taxon>
        <taxon>Metazoa</taxon>
        <taxon>Ecdysozoa</taxon>
        <taxon>Arthropoda</taxon>
        <taxon>Hexapoda</taxon>
        <taxon>Insecta</taxon>
        <taxon>Pterygota</taxon>
        <taxon>Neoptera</taxon>
        <taxon>Endopterygota</taxon>
        <taxon>Lepidoptera</taxon>
        <taxon>Glossata</taxon>
        <taxon>Ditrysia</taxon>
        <taxon>Noctuoidea</taxon>
        <taxon>Noctuidae</taxon>
        <taxon>Amphipyrinae</taxon>
        <taxon>Spodoptera</taxon>
    </lineage>
</organism>
<dbReference type="EMBL" id="ODYU01007998">
    <property type="protein sequence ID" value="SOQ51243.1"/>
    <property type="molecule type" value="Genomic_DNA"/>
</dbReference>
<reference evidence="10" key="2">
    <citation type="submission" date="2025-04" db="UniProtKB">
        <authorList>
            <consortium name="RefSeq"/>
        </authorList>
    </citation>
    <scope>IDENTIFICATION</scope>
    <source>
        <tissue evidence="10">Whole larval tissue</tissue>
    </source>
</reference>
<protein>
    <submittedName>
        <fullName evidence="10">Insulin-related peptide 2</fullName>
    </submittedName>
    <submittedName>
        <fullName evidence="7">SFRICE_038651</fullName>
    </submittedName>
    <submittedName>
        <fullName evidence="8">SFRICE_041619</fullName>
    </submittedName>
</protein>
<dbReference type="GeneID" id="118272599"/>
<dbReference type="InterPro" id="IPR022352">
    <property type="entry name" value="Ins/IGF/rlx"/>
</dbReference>
<dbReference type="PRINTS" id="PR00276">
    <property type="entry name" value="INSULINFAMLY"/>
</dbReference>